<dbReference type="OrthoDB" id="923957at2"/>
<dbReference type="NCBIfam" id="NF041556">
    <property type="entry name" value="tannase_B"/>
    <property type="match status" value="1"/>
</dbReference>
<dbReference type="STRING" id="1423815.FC27_GL002177"/>
<feature type="compositionally biased region" description="Low complexity" evidence="1">
    <location>
        <begin position="167"/>
        <end position="180"/>
    </location>
</feature>
<organism evidence="3 4">
    <name type="scientific">Companilactobacillus versmoldensis DSM 14857 = KCTC 3814</name>
    <dbReference type="NCBI Taxonomy" id="1423815"/>
    <lineage>
        <taxon>Bacteria</taxon>
        <taxon>Bacillati</taxon>
        <taxon>Bacillota</taxon>
        <taxon>Bacilli</taxon>
        <taxon>Lactobacillales</taxon>
        <taxon>Lactobacillaceae</taxon>
        <taxon>Companilactobacillus</taxon>
    </lineage>
</organism>
<evidence type="ECO:0000313" key="4">
    <source>
        <dbReference type="Proteomes" id="UP000051647"/>
    </source>
</evidence>
<evidence type="ECO:0000313" key="3">
    <source>
        <dbReference type="EMBL" id="KRL67057.1"/>
    </source>
</evidence>
<dbReference type="SUPFAM" id="SSF53474">
    <property type="entry name" value="alpha/beta-Hydrolases"/>
    <property type="match status" value="1"/>
</dbReference>
<dbReference type="InterPro" id="IPR048124">
    <property type="entry name" value="Tannase_B"/>
</dbReference>
<feature type="region of interest" description="Disordered" evidence="1">
    <location>
        <begin position="136"/>
        <end position="180"/>
    </location>
</feature>
<dbReference type="EMBL" id="AZFA01000008">
    <property type="protein sequence ID" value="KRL67057.1"/>
    <property type="molecule type" value="Genomic_DNA"/>
</dbReference>
<keyword evidence="3" id="KW-0378">Hydrolase</keyword>
<feature type="compositionally biased region" description="Low complexity" evidence="1">
    <location>
        <begin position="138"/>
        <end position="160"/>
    </location>
</feature>
<reference evidence="3 4" key="1">
    <citation type="journal article" date="2015" name="Genome Announc.">
        <title>Expanding the biotechnology potential of lactobacilli through comparative genomics of 213 strains and associated genera.</title>
        <authorList>
            <person name="Sun Z."/>
            <person name="Harris H.M."/>
            <person name="McCann A."/>
            <person name="Guo C."/>
            <person name="Argimon S."/>
            <person name="Zhang W."/>
            <person name="Yang X."/>
            <person name="Jeffery I.B."/>
            <person name="Cooney J.C."/>
            <person name="Kagawa T.F."/>
            <person name="Liu W."/>
            <person name="Song Y."/>
            <person name="Salvetti E."/>
            <person name="Wrobel A."/>
            <person name="Rasinkangas P."/>
            <person name="Parkhill J."/>
            <person name="Rea M.C."/>
            <person name="O'Sullivan O."/>
            <person name="Ritari J."/>
            <person name="Douillard F.P."/>
            <person name="Paul Ross R."/>
            <person name="Yang R."/>
            <person name="Briner A.E."/>
            <person name="Felis G.E."/>
            <person name="de Vos W.M."/>
            <person name="Barrangou R."/>
            <person name="Klaenhammer T.R."/>
            <person name="Caufield P.W."/>
            <person name="Cui Y."/>
            <person name="Zhang H."/>
            <person name="O'Toole P.W."/>
        </authorList>
    </citation>
    <scope>NUCLEOTIDE SEQUENCE [LARGE SCALE GENOMIC DNA]</scope>
    <source>
        <strain evidence="3 4">DSM 14857</strain>
    </source>
</reference>
<dbReference type="GO" id="GO:0016787">
    <property type="term" value="F:hydrolase activity"/>
    <property type="evidence" value="ECO:0007669"/>
    <property type="project" value="UniProtKB-KW"/>
</dbReference>
<dbReference type="Proteomes" id="UP000051647">
    <property type="component" value="Unassembled WGS sequence"/>
</dbReference>
<accession>A0A0R1SD40</accession>
<evidence type="ECO:0000256" key="1">
    <source>
        <dbReference type="SAM" id="MobiDB-lite"/>
    </source>
</evidence>
<dbReference type="InterPro" id="IPR029058">
    <property type="entry name" value="AB_hydrolase_fold"/>
</dbReference>
<evidence type="ECO:0000259" key="2">
    <source>
        <dbReference type="Pfam" id="PF20434"/>
    </source>
</evidence>
<dbReference type="eggNOG" id="COG0657">
    <property type="taxonomic scope" value="Bacteria"/>
</dbReference>
<dbReference type="InterPro" id="IPR049492">
    <property type="entry name" value="BD-FAE-like_dom"/>
</dbReference>
<dbReference type="Pfam" id="PF20434">
    <property type="entry name" value="BD-FAE"/>
    <property type="match status" value="1"/>
</dbReference>
<proteinExistence type="predicted"/>
<gene>
    <name evidence="3" type="ORF">FC27_GL002177</name>
</gene>
<protein>
    <submittedName>
        <fullName evidence="3">Alpha beta superfamily hydrolase</fullName>
    </submittedName>
</protein>
<dbReference type="Gene3D" id="3.40.50.1820">
    <property type="entry name" value="alpha/beta hydrolase"/>
    <property type="match status" value="1"/>
</dbReference>
<dbReference type="RefSeq" id="WP_010625172.1">
    <property type="nucleotide sequence ID" value="NZ_AZFA01000008.1"/>
</dbReference>
<keyword evidence="4" id="KW-1185">Reference proteome</keyword>
<sequence>MFLAVLVLTGCSSNKSSSSSSKTIKAGDLSSTSYKKNASYYRGGNAYKGKKVSLNFKNAKYTVRTLTSGNKKIKYRAYENITYVSKPVDKKYQTMNIYIPEAYFKNKKINGYTKNSAPVFFPNSVGGYMPGEATTIGKSNSSTMTMPKSTKSSSSTPAAPGAGGTGTNATGGAPSGANSAPEKALKEGYIVAAPGARGRTTKQKSNYTGKAPAAIVDLKAAVRYLKLNSKKIPGNQNKIISDGTSAGGAMSALLGASGNSKDYAPYLKAIGAADTSDNIFASMDFCPIMNLDNADSAYEWEFNGINSYQGMAMPGQTAETSTLTSAQKKISNDLKKEFPSYVNSLNLKDDNGKTLKMNKDGSGSFNNLIKKTVENSANTAIKNGKNITEKKYPWLTIKNGKATDVNLSKYFKAVGRMKAAPAFDGVDLSNAENQEMGTATVNKKHFTDYSQKNNTAKNKTAKASDNIIKMMNPMDYISNNNADTADHWYIRYGEKDANTSIAVPTIFAQKLKNENKDVNYHLEWNKGHAGDYNLNEMFTWMNKIAKK</sequence>
<name>A0A0R1SD40_9LACO</name>
<comment type="caution">
    <text evidence="3">The sequence shown here is derived from an EMBL/GenBank/DDBJ whole genome shotgun (WGS) entry which is preliminary data.</text>
</comment>
<dbReference type="PATRIC" id="fig|1423815.3.peg.2233"/>
<feature type="domain" description="BD-FAE-like" evidence="2">
    <location>
        <begin position="180"/>
        <end position="321"/>
    </location>
</feature>
<dbReference type="AlphaFoldDB" id="A0A0R1SD40"/>